<proteinExistence type="inferred from homology"/>
<feature type="transmembrane region" description="Helical" evidence="7">
    <location>
        <begin position="372"/>
        <end position="395"/>
    </location>
</feature>
<keyword evidence="4 7" id="KW-0812">Transmembrane</keyword>
<gene>
    <name evidence="9" type="ORF">FME95_06890</name>
</gene>
<comment type="similarity">
    <text evidence="2">Belongs to the DedA family.</text>
</comment>
<dbReference type="PANTHER" id="PTHR30353">
    <property type="entry name" value="INNER MEMBRANE PROTEIN DEDA-RELATED"/>
    <property type="match status" value="1"/>
</dbReference>
<evidence type="ECO:0000256" key="7">
    <source>
        <dbReference type="SAM" id="Phobius"/>
    </source>
</evidence>
<evidence type="ECO:0000256" key="6">
    <source>
        <dbReference type="ARBA" id="ARBA00023136"/>
    </source>
</evidence>
<comment type="caution">
    <text evidence="9">The sequence shown here is derived from an EMBL/GenBank/DDBJ whole genome shotgun (WGS) entry which is preliminary data.</text>
</comment>
<dbReference type="Proteomes" id="UP000321764">
    <property type="component" value="Unassembled WGS sequence"/>
</dbReference>
<dbReference type="PANTHER" id="PTHR30353:SF15">
    <property type="entry name" value="INNER MEMBRANE PROTEIN YABI"/>
    <property type="match status" value="1"/>
</dbReference>
<dbReference type="RefSeq" id="WP_147713653.1">
    <property type="nucleotide sequence ID" value="NZ_VKAD01000001.1"/>
</dbReference>
<feature type="domain" description="VTT" evidence="8">
    <location>
        <begin position="28"/>
        <end position="152"/>
    </location>
</feature>
<feature type="transmembrane region" description="Helical" evidence="7">
    <location>
        <begin position="171"/>
        <end position="190"/>
    </location>
</feature>
<evidence type="ECO:0000256" key="4">
    <source>
        <dbReference type="ARBA" id="ARBA00022692"/>
    </source>
</evidence>
<sequence length="425" mass="48045">MLESPLFILLIIAGVCFFECLALFGLLIPGVVVLFSLAALANLYGLHPLPMLAVAVIFGFLGDLVSFYLGQRYLSSAFNSRRLARYKQWTEHGHWFIERWGWISIPAGRFLGPLRPIVPFLAGGLKMQSRAFVILSFFSCLIWAPAYLLPGYFTGELSSVWTVQPLSIRSLISYVLSALAICAFSLTIYHHMHPEKMHLRGWISQHQAERWPITSFVVLLIAVAILITVRQCYPLNVDQLFIIWRQDWQSFTTLSHLLSALNLLSNHLLVSVEFAMLILWLCMIGRYSIASIASIGFVLLYVCISQISHWVEHTQPVQLWNMASFIFTYGLLANITNTTMPAIKRWQVYLFIFILSLAITMSHLWLGHLSPSASLIAIALTAAIIACARGIWKLFNRQPKAAISRAFLLWLALLNTLLFTVALSR</sequence>
<dbReference type="GO" id="GO:0005886">
    <property type="term" value="C:plasma membrane"/>
    <property type="evidence" value="ECO:0007669"/>
    <property type="project" value="UniProtKB-SubCell"/>
</dbReference>
<feature type="transmembrane region" description="Helical" evidence="7">
    <location>
        <begin position="407"/>
        <end position="424"/>
    </location>
</feature>
<dbReference type="OrthoDB" id="9780918at2"/>
<keyword evidence="3" id="KW-1003">Cell membrane</keyword>
<evidence type="ECO:0000256" key="2">
    <source>
        <dbReference type="ARBA" id="ARBA00010792"/>
    </source>
</evidence>
<feature type="transmembrane region" description="Helical" evidence="7">
    <location>
        <begin position="7"/>
        <end position="37"/>
    </location>
</feature>
<feature type="transmembrane region" description="Helical" evidence="7">
    <location>
        <begin position="131"/>
        <end position="151"/>
    </location>
</feature>
<feature type="transmembrane region" description="Helical" evidence="7">
    <location>
        <begin position="317"/>
        <end position="336"/>
    </location>
</feature>
<reference evidence="9 10" key="1">
    <citation type="submission" date="2019-07" db="EMBL/GenBank/DDBJ databases">
        <title>Reinekea sp. strain SSH23 genome sequencing and assembly.</title>
        <authorList>
            <person name="Kim I."/>
        </authorList>
    </citation>
    <scope>NUCLEOTIDE SEQUENCE [LARGE SCALE GENOMIC DNA]</scope>
    <source>
        <strain evidence="9 10">SSH23</strain>
    </source>
</reference>
<dbReference type="InterPro" id="IPR032818">
    <property type="entry name" value="DedA-like"/>
</dbReference>
<feature type="transmembrane region" description="Helical" evidence="7">
    <location>
        <begin position="348"/>
        <end position="366"/>
    </location>
</feature>
<evidence type="ECO:0000259" key="8">
    <source>
        <dbReference type="Pfam" id="PF09335"/>
    </source>
</evidence>
<dbReference type="AlphaFoldDB" id="A0A5C8Z826"/>
<name>A0A5C8Z826_9GAMM</name>
<dbReference type="InterPro" id="IPR032816">
    <property type="entry name" value="VTT_dom"/>
</dbReference>
<accession>A0A5C8Z826</accession>
<keyword evidence="5 7" id="KW-1133">Transmembrane helix</keyword>
<evidence type="ECO:0000256" key="3">
    <source>
        <dbReference type="ARBA" id="ARBA00022475"/>
    </source>
</evidence>
<feature type="transmembrane region" description="Helical" evidence="7">
    <location>
        <begin position="289"/>
        <end position="311"/>
    </location>
</feature>
<dbReference type="EMBL" id="VKAD01000001">
    <property type="protein sequence ID" value="TXR54255.1"/>
    <property type="molecule type" value="Genomic_DNA"/>
</dbReference>
<evidence type="ECO:0000256" key="1">
    <source>
        <dbReference type="ARBA" id="ARBA00004651"/>
    </source>
</evidence>
<feature type="transmembrane region" description="Helical" evidence="7">
    <location>
        <begin position="49"/>
        <end position="69"/>
    </location>
</feature>
<dbReference type="Pfam" id="PF09335">
    <property type="entry name" value="VTT_dom"/>
    <property type="match status" value="1"/>
</dbReference>
<feature type="transmembrane region" description="Helical" evidence="7">
    <location>
        <begin position="211"/>
        <end position="229"/>
    </location>
</feature>
<comment type="subcellular location">
    <subcellularLocation>
        <location evidence="1">Cell membrane</location>
        <topology evidence="1">Multi-pass membrane protein</topology>
    </subcellularLocation>
</comment>
<keyword evidence="10" id="KW-1185">Reference proteome</keyword>
<keyword evidence="6 7" id="KW-0472">Membrane</keyword>
<feature type="transmembrane region" description="Helical" evidence="7">
    <location>
        <begin position="263"/>
        <end position="282"/>
    </location>
</feature>
<evidence type="ECO:0000256" key="5">
    <source>
        <dbReference type="ARBA" id="ARBA00022989"/>
    </source>
</evidence>
<protein>
    <submittedName>
        <fullName evidence="9">DedA family protein</fullName>
    </submittedName>
</protein>
<evidence type="ECO:0000313" key="9">
    <source>
        <dbReference type="EMBL" id="TXR54255.1"/>
    </source>
</evidence>
<evidence type="ECO:0000313" key="10">
    <source>
        <dbReference type="Proteomes" id="UP000321764"/>
    </source>
</evidence>
<organism evidence="9 10">
    <name type="scientific">Reinekea thalattae</name>
    <dbReference type="NCBI Taxonomy" id="2593301"/>
    <lineage>
        <taxon>Bacteria</taxon>
        <taxon>Pseudomonadati</taxon>
        <taxon>Pseudomonadota</taxon>
        <taxon>Gammaproteobacteria</taxon>
        <taxon>Oceanospirillales</taxon>
        <taxon>Saccharospirillaceae</taxon>
        <taxon>Reinekea</taxon>
    </lineage>
</organism>